<dbReference type="PANTHER" id="PTHR23183:SF0">
    <property type="entry name" value="NUCLEOLAR PROTEIN 14"/>
    <property type="match status" value="1"/>
</dbReference>
<feature type="compositionally biased region" description="Basic and acidic residues" evidence="7">
    <location>
        <begin position="298"/>
        <end position="351"/>
    </location>
</feature>
<comment type="function">
    <text evidence="6">Involved in nucleolar processing of pre-18S ribosomal RNA. Has a role in the nuclear export of 40S pre-ribosomal subunit to the cytoplasm.</text>
</comment>
<feature type="region of interest" description="Disordered" evidence="7">
    <location>
        <begin position="894"/>
        <end position="933"/>
    </location>
</feature>
<evidence type="ECO:0000256" key="2">
    <source>
        <dbReference type="ARBA" id="ARBA00007466"/>
    </source>
</evidence>
<comment type="caution">
    <text evidence="8">The sequence shown here is derived from an EMBL/GenBank/DDBJ whole genome shotgun (WGS) entry which is preliminary data.</text>
</comment>
<evidence type="ECO:0000256" key="4">
    <source>
        <dbReference type="ARBA" id="ARBA00022552"/>
    </source>
</evidence>
<feature type="compositionally biased region" description="Basic and acidic residues" evidence="7">
    <location>
        <begin position="196"/>
        <end position="209"/>
    </location>
</feature>
<feature type="compositionally biased region" description="Basic and acidic residues" evidence="7">
    <location>
        <begin position="35"/>
        <end position="45"/>
    </location>
</feature>
<feature type="compositionally biased region" description="Basic and acidic residues" evidence="7">
    <location>
        <begin position="894"/>
        <end position="924"/>
    </location>
</feature>
<dbReference type="GeneID" id="77725863"/>
<accession>A0AA38LVW3</accession>
<evidence type="ECO:0000256" key="6">
    <source>
        <dbReference type="ARBA" id="ARBA00024695"/>
    </source>
</evidence>
<comment type="similarity">
    <text evidence="2">Belongs to the NOP14 family.</text>
</comment>
<feature type="region of interest" description="Disordered" evidence="7">
    <location>
        <begin position="15"/>
        <end position="45"/>
    </location>
</feature>
<evidence type="ECO:0000256" key="3">
    <source>
        <dbReference type="ARBA" id="ARBA00022517"/>
    </source>
</evidence>
<dbReference type="Proteomes" id="UP001164286">
    <property type="component" value="Unassembled WGS sequence"/>
</dbReference>
<dbReference type="AlphaFoldDB" id="A0AA38LVW3"/>
<keyword evidence="9" id="KW-1185">Reference proteome</keyword>
<keyword evidence="3" id="KW-0690">Ribosome biogenesis</keyword>
<evidence type="ECO:0000256" key="5">
    <source>
        <dbReference type="ARBA" id="ARBA00023242"/>
    </source>
</evidence>
<evidence type="ECO:0000313" key="8">
    <source>
        <dbReference type="EMBL" id="KAI9638292.1"/>
    </source>
</evidence>
<organism evidence="8 9">
    <name type="scientific">Dioszegia hungarica</name>
    <dbReference type="NCBI Taxonomy" id="4972"/>
    <lineage>
        <taxon>Eukaryota</taxon>
        <taxon>Fungi</taxon>
        <taxon>Dikarya</taxon>
        <taxon>Basidiomycota</taxon>
        <taxon>Agaricomycotina</taxon>
        <taxon>Tremellomycetes</taxon>
        <taxon>Tremellales</taxon>
        <taxon>Bulleribasidiaceae</taxon>
        <taxon>Dioszegia</taxon>
    </lineage>
</organism>
<dbReference type="GO" id="GO:0030490">
    <property type="term" value="P:maturation of SSU-rRNA"/>
    <property type="evidence" value="ECO:0007669"/>
    <property type="project" value="TreeGrafter"/>
</dbReference>
<keyword evidence="5" id="KW-0539">Nucleus</keyword>
<feature type="compositionally biased region" description="Polar residues" evidence="7">
    <location>
        <begin position="274"/>
        <end position="286"/>
    </location>
</feature>
<dbReference type="GO" id="GO:0030692">
    <property type="term" value="C:Noc4p-Nop14p complex"/>
    <property type="evidence" value="ECO:0007669"/>
    <property type="project" value="TreeGrafter"/>
</dbReference>
<proteinExistence type="inferred from homology"/>
<dbReference type="InterPro" id="IPR007276">
    <property type="entry name" value="Nop14"/>
</dbReference>
<feature type="region of interest" description="Disordered" evidence="7">
    <location>
        <begin position="185"/>
        <end position="227"/>
    </location>
</feature>
<comment type="subcellular location">
    <subcellularLocation>
        <location evidence="1">Nucleus</location>
        <location evidence="1">Nucleolus</location>
    </subcellularLocation>
</comment>
<feature type="region of interest" description="Disordered" evidence="7">
    <location>
        <begin position="79"/>
        <end position="148"/>
    </location>
</feature>
<feature type="compositionally biased region" description="Acidic residues" evidence="7">
    <location>
        <begin position="405"/>
        <end position="467"/>
    </location>
</feature>
<protein>
    <submittedName>
        <fullName evidence="8">Nucleolar protein</fullName>
    </submittedName>
</protein>
<dbReference type="PANTHER" id="PTHR23183">
    <property type="entry name" value="NOP14"/>
    <property type="match status" value="1"/>
</dbReference>
<feature type="region of interest" description="Disordered" evidence="7">
    <location>
        <begin position="269"/>
        <end position="488"/>
    </location>
</feature>
<evidence type="ECO:0000256" key="1">
    <source>
        <dbReference type="ARBA" id="ARBA00004604"/>
    </source>
</evidence>
<feature type="compositionally biased region" description="Acidic residues" evidence="7">
    <location>
        <begin position="373"/>
        <end position="384"/>
    </location>
</feature>
<keyword evidence="4" id="KW-0698">rRNA processing</keyword>
<dbReference type="Pfam" id="PF04147">
    <property type="entry name" value="Nop14"/>
    <property type="match status" value="1"/>
</dbReference>
<dbReference type="RefSeq" id="XP_052948069.1">
    <property type="nucleotide sequence ID" value="XM_053086662.1"/>
</dbReference>
<gene>
    <name evidence="8" type="ORF">MKK02DRAFT_23030</name>
</gene>
<name>A0AA38LVW3_9TREE</name>
<evidence type="ECO:0000313" key="9">
    <source>
        <dbReference type="Proteomes" id="UP001164286"/>
    </source>
</evidence>
<evidence type="ECO:0000256" key="7">
    <source>
        <dbReference type="SAM" id="MobiDB-lite"/>
    </source>
</evidence>
<feature type="compositionally biased region" description="Basic and acidic residues" evidence="7">
    <location>
        <begin position="90"/>
        <end position="102"/>
    </location>
</feature>
<dbReference type="GO" id="GO:0032040">
    <property type="term" value="C:small-subunit processome"/>
    <property type="evidence" value="ECO:0007669"/>
    <property type="project" value="InterPro"/>
</dbReference>
<sequence length="933" mass="103981">MPASQLSQLKAALSGAGLDRKSVSKKDKKAFKKGGARETDRQKKFDKLDDIRKGLNKFDERETKTKHDVGGRVLKGVVGKPSASKQAGLEQRKKNLLPEHQLRNHTGTFNDRRFGENNPGLSVDERMQERYTRERQRGQGKKGMFNLEDDEDTDLFGFDEGTALGGLTHGGRNVMDLQGDDFMAQGLGEDEEDDGERGNINRRVVDRTHFGGFEEQEGGEERKKSKQEVMAEVMAKSKEYKFARQQQQEIDAGMREALDADMNDLHALLAESAPTKSTVSLPSTAGPSRIPDVSTHPKGVDGEYDQLVRELAFDTRAKPKNRTKTEEELAVEEKERLEAAEAKRLRRMRGEESDDEDEGSRKKRKKEKKGDADDLEDDFDEDDLLGPGLTREGIENMKVPKVTDVDESDEEEASEEGDEEEGDSGEEEGSEDEEEEDDEDEDDESEASSMADLDEEEGLEGEDDEMTGEIVKGKKRSSSSAKGKSKEIPFTFPCPSTIEEFEDILEDLDDEVYPTVVQRIRALHHPSLAQGNKEKLQEFLGVLIDLILLLASRPTPAFSLISSLQPHLIALVKLNPITAAFHFTAKLSLMQKNLTRGLARNPNDPAAKTWPGAAELVLLRIIGSVWSTSDFSHPVVVPAVLLMGQYLSQARIRSVSDLAAGLFLVSILAQYEAESKRIVPEALNFIAASVLALLPRRKDATAVSTYPELQAPSTNLFIVSSLASCPQEPVDLAQCLSASAESTDAEIDQCKVDLLAAVLRLTETYAMMYTNIDAFIELFRPIQAILESSRIAKLSSAVKTKHQTILSTLTRQLHFASTARQPLALQAHKPLAIRSHTPKFESDFAPGKHYDPDVERNATAKLKSLYKKEKKGAIRELRKDNRFLAGVKAGEAREKDAGYRERMRKVEGSIQVERAEEKEMEREKKREKRRAGK</sequence>
<feature type="compositionally biased region" description="Basic and acidic residues" evidence="7">
    <location>
        <begin position="123"/>
        <end position="137"/>
    </location>
</feature>
<dbReference type="EMBL" id="JAKWFO010000003">
    <property type="protein sequence ID" value="KAI9638292.1"/>
    <property type="molecule type" value="Genomic_DNA"/>
</dbReference>
<reference evidence="8" key="1">
    <citation type="journal article" date="2022" name="G3 (Bethesda)">
        <title>High quality genome of the basidiomycete yeast Dioszegia hungarica PDD-24b-2 isolated from cloud water.</title>
        <authorList>
            <person name="Jarrige D."/>
            <person name="Haridas S."/>
            <person name="Bleykasten-Grosshans C."/>
            <person name="Joly M."/>
            <person name="Nadalig T."/>
            <person name="Sancelme M."/>
            <person name="Vuilleumier S."/>
            <person name="Grigoriev I.V."/>
            <person name="Amato P."/>
            <person name="Bringel F."/>
        </authorList>
    </citation>
    <scope>NUCLEOTIDE SEQUENCE</scope>
    <source>
        <strain evidence="8">PDD-24b-2</strain>
    </source>
</reference>